<evidence type="ECO:0000256" key="7">
    <source>
        <dbReference type="ARBA" id="ARBA00022989"/>
    </source>
</evidence>
<feature type="transmembrane region" description="Helical" evidence="9">
    <location>
        <begin position="48"/>
        <end position="68"/>
    </location>
</feature>
<feature type="transmembrane region" description="Helical" evidence="9">
    <location>
        <begin position="378"/>
        <end position="401"/>
    </location>
</feature>
<dbReference type="Proteomes" id="UP000253226">
    <property type="component" value="Unassembled WGS sequence"/>
</dbReference>
<feature type="transmembrane region" description="Helical" evidence="9">
    <location>
        <begin position="421"/>
        <end position="441"/>
    </location>
</feature>
<dbReference type="GO" id="GO:0005315">
    <property type="term" value="F:phosphate transmembrane transporter activity"/>
    <property type="evidence" value="ECO:0007669"/>
    <property type="project" value="InterPro"/>
</dbReference>
<dbReference type="NCBIfam" id="TIGR00974">
    <property type="entry name" value="3a0107s02c"/>
    <property type="match status" value="1"/>
</dbReference>
<evidence type="ECO:0000256" key="4">
    <source>
        <dbReference type="ARBA" id="ARBA00022448"/>
    </source>
</evidence>
<dbReference type="InterPro" id="IPR005672">
    <property type="entry name" value="Phosphate_PstA"/>
</dbReference>
<dbReference type="InterPro" id="IPR000515">
    <property type="entry name" value="MetI-like"/>
</dbReference>
<dbReference type="GO" id="GO:0005886">
    <property type="term" value="C:plasma membrane"/>
    <property type="evidence" value="ECO:0007669"/>
    <property type="project" value="UniProtKB-SubCell"/>
</dbReference>
<feature type="transmembrane region" description="Helical" evidence="9">
    <location>
        <begin position="227"/>
        <end position="256"/>
    </location>
</feature>
<evidence type="ECO:0000256" key="8">
    <source>
        <dbReference type="ARBA" id="ARBA00023136"/>
    </source>
</evidence>
<dbReference type="RefSeq" id="WP_114101089.1">
    <property type="nucleotide sequence ID" value="NZ_JPWF01000002.1"/>
</dbReference>
<accession>A0A367WC85</accession>
<name>A0A367WC85_9PROT</name>
<feature type="domain" description="ABC transmembrane type-1" evidence="10">
    <location>
        <begin position="231"/>
        <end position="438"/>
    </location>
</feature>
<dbReference type="PANTHER" id="PTHR43470:SF5">
    <property type="entry name" value="PHOSPHATE TRANSPORT SYSTEM PERMEASE PROTEIN PSTA"/>
    <property type="match status" value="1"/>
</dbReference>
<reference evidence="11 12" key="1">
    <citation type="submission" date="2014-07" db="EMBL/GenBank/DDBJ databases">
        <title>Draft genome sequence of Thalassospira profundimaris 35.</title>
        <authorList>
            <person name="Lai Q."/>
            <person name="Shao Z."/>
        </authorList>
    </citation>
    <scope>NUCLEOTIDE SEQUENCE [LARGE SCALE GENOMIC DNA]</scope>
    <source>
        <strain evidence="11 12">35</strain>
    </source>
</reference>
<evidence type="ECO:0000256" key="5">
    <source>
        <dbReference type="ARBA" id="ARBA00022475"/>
    </source>
</evidence>
<dbReference type="EMBL" id="JPWF01000002">
    <property type="protein sequence ID" value="RCK39043.1"/>
    <property type="molecule type" value="Genomic_DNA"/>
</dbReference>
<evidence type="ECO:0000256" key="9">
    <source>
        <dbReference type="RuleBase" id="RU363043"/>
    </source>
</evidence>
<sequence length="449" mass="48951">MTDMASLMEDRAAAKVISDKVQKPVDWDSPKIARNIKKRYAAERRFKIYGLSAIGVALLALFVLAFSIGSKGYTAFFQTYVQLEINFDPAEIDPNGTGDPAVIGKANFDDLIKKALLARFPDVTDRRDKRDLYGVVSGGASYDLRERVMENPNLIGQTRKIWLISGDDFDMLNKGYIDANVDEGSRRLNDKEIGWYDALVSDGAVEKKFHSRFFTSGDSREPELAGIWGAAVGSFYTLLVTLFLSFPIGVLAAVYLEEFAPKNRFTTIVEVNINNLAAVPSIVFGLLGLEVYLNVMHLPRSAPVVGGLTLALMTLPTIIIASRAAIKAVPPSIRQAALGLGASPVQTVTHHVLPLAMPGILTGTIIGMAQALGETAPLLMIGMVAFIVDIPGGALDPATVLPVQIYLWADSPERAFVEKTSAAIMVLLAFLILMNGLAVYLRKKFERKW</sequence>
<feature type="transmembrane region" description="Helical" evidence="9">
    <location>
        <begin position="305"/>
        <end position="326"/>
    </location>
</feature>
<evidence type="ECO:0000259" key="10">
    <source>
        <dbReference type="PROSITE" id="PS50928"/>
    </source>
</evidence>
<evidence type="ECO:0000256" key="1">
    <source>
        <dbReference type="ARBA" id="ARBA00004651"/>
    </source>
</evidence>
<keyword evidence="7 9" id="KW-1133">Transmembrane helix</keyword>
<dbReference type="OrthoDB" id="9807065at2"/>
<dbReference type="AlphaFoldDB" id="A0A367WC85"/>
<comment type="caution">
    <text evidence="11">The sequence shown here is derived from an EMBL/GenBank/DDBJ whole genome shotgun (WGS) entry which is preliminary data.</text>
</comment>
<evidence type="ECO:0000256" key="6">
    <source>
        <dbReference type="ARBA" id="ARBA00022692"/>
    </source>
</evidence>
<gene>
    <name evidence="11" type="ORF">TH19_04450</name>
</gene>
<dbReference type="Pfam" id="PF11812">
    <property type="entry name" value="DUF3333"/>
    <property type="match status" value="1"/>
</dbReference>
<dbReference type="InterPro" id="IPR035906">
    <property type="entry name" value="MetI-like_sf"/>
</dbReference>
<evidence type="ECO:0000256" key="2">
    <source>
        <dbReference type="ARBA" id="ARBA00007069"/>
    </source>
</evidence>
<dbReference type="GO" id="GO:0035435">
    <property type="term" value="P:phosphate ion transmembrane transport"/>
    <property type="evidence" value="ECO:0007669"/>
    <property type="project" value="InterPro"/>
</dbReference>
<evidence type="ECO:0000313" key="12">
    <source>
        <dbReference type="Proteomes" id="UP000253226"/>
    </source>
</evidence>
<protein>
    <recommendedName>
        <fullName evidence="3 9">Phosphate transport system permease protein PstA</fullName>
    </recommendedName>
</protein>
<keyword evidence="5 9" id="KW-1003">Cell membrane</keyword>
<evidence type="ECO:0000313" key="11">
    <source>
        <dbReference type="EMBL" id="RCK39043.1"/>
    </source>
</evidence>
<proteinExistence type="inferred from homology"/>
<dbReference type="InterPro" id="IPR024573">
    <property type="entry name" value="DUF3333"/>
</dbReference>
<keyword evidence="8 9" id="KW-0472">Membrane</keyword>
<keyword evidence="6 9" id="KW-0812">Transmembrane</keyword>
<dbReference type="PANTHER" id="PTHR43470">
    <property type="entry name" value="PHOSPHATE TRANSPORT SYSTEM PERMEASE PROTEIN PSTA-RELATED"/>
    <property type="match status" value="1"/>
</dbReference>
<comment type="similarity">
    <text evidence="2 9">Belongs to the binding-protein-dependent transport system permease family. CysTW subfamily.</text>
</comment>
<dbReference type="PROSITE" id="PS50928">
    <property type="entry name" value="ABC_TM1"/>
    <property type="match status" value="1"/>
</dbReference>
<evidence type="ECO:0000256" key="3">
    <source>
        <dbReference type="ARBA" id="ARBA00016864"/>
    </source>
</evidence>
<comment type="subcellular location">
    <subcellularLocation>
        <location evidence="9">Cell inner membrane</location>
        <topology evidence="9">Multi-pass membrane protein</topology>
    </subcellularLocation>
    <subcellularLocation>
        <location evidence="1">Cell membrane</location>
        <topology evidence="1">Multi-pass membrane protein</topology>
    </subcellularLocation>
</comment>
<dbReference type="Pfam" id="PF00528">
    <property type="entry name" value="BPD_transp_1"/>
    <property type="match status" value="1"/>
</dbReference>
<feature type="transmembrane region" description="Helical" evidence="9">
    <location>
        <begin position="276"/>
        <end position="293"/>
    </location>
</feature>
<organism evidence="11 12">
    <name type="scientific">Thalassospira profundimaris</name>
    <dbReference type="NCBI Taxonomy" id="502049"/>
    <lineage>
        <taxon>Bacteria</taxon>
        <taxon>Pseudomonadati</taxon>
        <taxon>Pseudomonadota</taxon>
        <taxon>Alphaproteobacteria</taxon>
        <taxon>Rhodospirillales</taxon>
        <taxon>Thalassospiraceae</taxon>
        <taxon>Thalassospira</taxon>
    </lineage>
</organism>
<dbReference type="CDD" id="cd06261">
    <property type="entry name" value="TM_PBP2"/>
    <property type="match status" value="1"/>
</dbReference>
<keyword evidence="4" id="KW-0813">Transport</keyword>
<dbReference type="SUPFAM" id="SSF161098">
    <property type="entry name" value="MetI-like"/>
    <property type="match status" value="1"/>
</dbReference>
<dbReference type="Gene3D" id="1.10.3720.10">
    <property type="entry name" value="MetI-like"/>
    <property type="match status" value="1"/>
</dbReference>